<proteinExistence type="predicted"/>
<evidence type="ECO:0000313" key="1">
    <source>
        <dbReference type="EMBL" id="BDA80436.1"/>
    </source>
</evidence>
<organism evidence="1 2">
    <name type="scientific">Leptospira kobayashii</name>
    <dbReference type="NCBI Taxonomy" id="1917830"/>
    <lineage>
        <taxon>Bacteria</taxon>
        <taxon>Pseudomonadati</taxon>
        <taxon>Spirochaetota</taxon>
        <taxon>Spirochaetia</taxon>
        <taxon>Leptospirales</taxon>
        <taxon>Leptospiraceae</taxon>
        <taxon>Leptospira</taxon>
    </lineage>
</organism>
<keyword evidence="2" id="KW-1185">Reference proteome</keyword>
<evidence type="ECO:0008006" key="3">
    <source>
        <dbReference type="Google" id="ProtNLM"/>
    </source>
</evidence>
<name>A0ABM7UMW4_9LEPT</name>
<protein>
    <recommendedName>
        <fullName evidence="3">MORN repeat protein</fullName>
    </recommendedName>
</protein>
<reference evidence="1 2" key="1">
    <citation type="submission" date="2021-08" db="EMBL/GenBank/DDBJ databases">
        <title>Complete genome sequence of Leptospira kobayashii strain E30.</title>
        <authorList>
            <person name="Nakao R."/>
            <person name="Nakamura S."/>
            <person name="Masuzawa T."/>
            <person name="Koizumi N."/>
        </authorList>
    </citation>
    <scope>NUCLEOTIDE SEQUENCE [LARGE SCALE GENOMIC DNA]</scope>
    <source>
        <strain evidence="1 2">E30</strain>
    </source>
</reference>
<sequence length="243" mass="28849">MFRKIILSFLIFPSFFPIWSEKPTFQYFGKAYDLNSGKYVYSDNHSEFFTGGKHQRSEVIYKDAAGNPFAKKYIHYDQNPLVPTFSTEDYRDGYLEGADVKGKQVRLYYKRKKEDSLEEKTYLPAYPAVMDGGFDHFVREYWDKLTRGERMSFRFLVPVQLDDYLFAVEKIKDEDRNGRKAIYVKLEIDNFILKRLIKPILLVYDYKTKRILQYEGISNINDENGKSLKVKIVYDYPKEILVD</sequence>
<gene>
    <name evidence="1" type="ORF">LPTSP3_g33660</name>
</gene>
<dbReference type="Proteomes" id="UP000245263">
    <property type="component" value="Chromosome 1"/>
</dbReference>
<evidence type="ECO:0000313" key="2">
    <source>
        <dbReference type="Proteomes" id="UP000245263"/>
    </source>
</evidence>
<accession>A0ABM7UMW4</accession>
<dbReference type="EMBL" id="AP025028">
    <property type="protein sequence ID" value="BDA80436.1"/>
    <property type="molecule type" value="Genomic_DNA"/>
</dbReference>
<dbReference type="RefSeq" id="WP_109021476.1">
    <property type="nucleotide sequence ID" value="NZ_AP025028.1"/>
</dbReference>